<accession>A0A0L8L775</accession>
<evidence type="ECO:0000313" key="3">
    <source>
        <dbReference type="EMBL" id="KOG34058.1"/>
    </source>
</evidence>
<dbReference type="SUPFAM" id="SSF89392">
    <property type="entry name" value="Prokaryotic lipoproteins and lipoprotein localization factors"/>
    <property type="match status" value="1"/>
</dbReference>
<reference evidence="4" key="1">
    <citation type="submission" date="2015-07" db="EMBL/GenBank/DDBJ databases">
        <authorList>
            <person name="Ju K.-S."/>
            <person name="Doroghazi J.R."/>
            <person name="Metcalf W.W."/>
        </authorList>
    </citation>
    <scope>NUCLEOTIDE SEQUENCE [LARGE SCALE GENOMIC DNA]</scope>
    <source>
        <strain evidence="4">NRRL 2290</strain>
    </source>
</reference>
<keyword evidence="4" id="KW-1185">Reference proteome</keyword>
<sequence length="251" mass="26337">MASKAWVCAAAGAALLLSSAPAAAGDADDLSARELATQAKDHLLDVESVHLKLTDRGADARTSGTQPTSMDLSLDQAGDCVGTMRMGSDGGSVEIVKQGDEVWMKPDTAFWKAQVPGSEGDAVAKLFGNRYIHGSTDDAMLKGMADICDLTAFQKDVDTAGPSGDTPLTKGEETTVDDTRVIPLKGSEDGMRTTLYVTSDAPHRLVSATQKGAGTDMTLAFTDYDKPVPTKTPPAEDSVEVGKLREELESV</sequence>
<dbReference type="eggNOG" id="ENOG50337FI">
    <property type="taxonomic scope" value="Bacteria"/>
</dbReference>
<dbReference type="Gene3D" id="2.50.20.20">
    <property type="match status" value="1"/>
</dbReference>
<evidence type="ECO:0000313" key="4">
    <source>
        <dbReference type="Proteomes" id="UP000037251"/>
    </source>
</evidence>
<gene>
    <name evidence="3" type="ORF">ADK37_20220</name>
</gene>
<feature type="chain" id="PRO_5044367017" evidence="2">
    <location>
        <begin position="25"/>
        <end position="251"/>
    </location>
</feature>
<organism evidence="3 4">
    <name type="scientific">Streptomyces resistomycificus</name>
    <dbReference type="NCBI Taxonomy" id="67356"/>
    <lineage>
        <taxon>Bacteria</taxon>
        <taxon>Bacillati</taxon>
        <taxon>Actinomycetota</taxon>
        <taxon>Actinomycetes</taxon>
        <taxon>Kitasatosporales</taxon>
        <taxon>Streptomycetaceae</taxon>
        <taxon>Streptomyces</taxon>
        <taxon>Streptomyces aurantiacus group</taxon>
    </lineage>
</organism>
<feature type="region of interest" description="Disordered" evidence="1">
    <location>
        <begin position="224"/>
        <end position="251"/>
    </location>
</feature>
<dbReference type="RefSeq" id="WP_030043211.1">
    <property type="nucleotide sequence ID" value="NZ_KL575627.1"/>
</dbReference>
<dbReference type="EMBL" id="LGUS01000167">
    <property type="protein sequence ID" value="KOG34058.1"/>
    <property type="molecule type" value="Genomic_DNA"/>
</dbReference>
<keyword evidence="3" id="KW-0449">Lipoprotein</keyword>
<dbReference type="PATRIC" id="fig|67356.5.peg.4299"/>
<evidence type="ECO:0000256" key="2">
    <source>
        <dbReference type="SAM" id="SignalP"/>
    </source>
</evidence>
<feature type="signal peptide" evidence="2">
    <location>
        <begin position="1"/>
        <end position="24"/>
    </location>
</feature>
<evidence type="ECO:0000256" key="1">
    <source>
        <dbReference type="SAM" id="MobiDB-lite"/>
    </source>
</evidence>
<dbReference type="AlphaFoldDB" id="A0A0L8L775"/>
<name>A0A0L8L775_9ACTN</name>
<feature type="compositionally biased region" description="Basic and acidic residues" evidence="1">
    <location>
        <begin position="240"/>
        <end position="251"/>
    </location>
</feature>
<dbReference type="InterPro" id="IPR029046">
    <property type="entry name" value="LolA/LolB/LppX"/>
</dbReference>
<keyword evidence="2" id="KW-0732">Signal</keyword>
<dbReference type="Proteomes" id="UP000037251">
    <property type="component" value="Unassembled WGS sequence"/>
</dbReference>
<comment type="caution">
    <text evidence="3">The sequence shown here is derived from an EMBL/GenBank/DDBJ whole genome shotgun (WGS) entry which is preliminary data.</text>
</comment>
<dbReference type="OrthoDB" id="4350224at2"/>
<protein>
    <submittedName>
        <fullName evidence="3">Lipoprotein</fullName>
    </submittedName>
</protein>
<proteinExistence type="predicted"/>